<reference evidence="1" key="2">
    <citation type="journal article" date="2021" name="PeerJ">
        <title>Extensive microbial diversity within the chicken gut microbiome revealed by metagenomics and culture.</title>
        <authorList>
            <person name="Gilroy R."/>
            <person name="Ravi A."/>
            <person name="Getino M."/>
            <person name="Pursley I."/>
            <person name="Horton D.L."/>
            <person name="Alikhan N.F."/>
            <person name="Baker D."/>
            <person name="Gharbi K."/>
            <person name="Hall N."/>
            <person name="Watson M."/>
            <person name="Adriaenssens E.M."/>
            <person name="Foster-Nyarko E."/>
            <person name="Jarju S."/>
            <person name="Secka A."/>
            <person name="Antonio M."/>
            <person name="Oren A."/>
            <person name="Chaudhuri R.R."/>
            <person name="La Ragione R."/>
            <person name="Hildebrand F."/>
            <person name="Pallen M.J."/>
        </authorList>
    </citation>
    <scope>NUCLEOTIDE SEQUENCE</scope>
    <source>
        <strain evidence="1">10406</strain>
    </source>
</reference>
<evidence type="ECO:0000313" key="2">
    <source>
        <dbReference type="Proteomes" id="UP000886857"/>
    </source>
</evidence>
<proteinExistence type="predicted"/>
<name>A0A9D1NA42_9FIRM</name>
<sequence>MLTVHFEREGEELDALLFELGEKRTEGRCNFVLREDGDPIGLMQTTVGETVKIVYFNIVKRAMNRENREFFFRAMLFKFSLNPVPLEVEGEHPELEKFGFVYDGKSMKILSSDIRLSGCHG</sequence>
<reference evidence="1" key="1">
    <citation type="submission" date="2020-10" db="EMBL/GenBank/DDBJ databases">
        <authorList>
            <person name="Gilroy R."/>
        </authorList>
    </citation>
    <scope>NUCLEOTIDE SEQUENCE</scope>
    <source>
        <strain evidence="1">10406</strain>
    </source>
</reference>
<gene>
    <name evidence="1" type="ORF">IAC73_02880</name>
</gene>
<dbReference type="AlphaFoldDB" id="A0A9D1NA42"/>
<protein>
    <submittedName>
        <fullName evidence="1">Uncharacterized protein</fullName>
    </submittedName>
</protein>
<dbReference type="Proteomes" id="UP000886857">
    <property type="component" value="Unassembled WGS sequence"/>
</dbReference>
<comment type="caution">
    <text evidence="1">The sequence shown here is derived from an EMBL/GenBank/DDBJ whole genome shotgun (WGS) entry which is preliminary data.</text>
</comment>
<organism evidence="1 2">
    <name type="scientific">Candidatus Limadaptatus stercoripullorum</name>
    <dbReference type="NCBI Taxonomy" id="2840846"/>
    <lineage>
        <taxon>Bacteria</taxon>
        <taxon>Bacillati</taxon>
        <taxon>Bacillota</taxon>
        <taxon>Clostridia</taxon>
        <taxon>Eubacteriales</taxon>
        <taxon>Candidatus Limadaptatus</taxon>
    </lineage>
</organism>
<evidence type="ECO:0000313" key="1">
    <source>
        <dbReference type="EMBL" id="HIU98770.1"/>
    </source>
</evidence>
<dbReference type="EMBL" id="DVOE01000044">
    <property type="protein sequence ID" value="HIU98770.1"/>
    <property type="molecule type" value="Genomic_DNA"/>
</dbReference>
<accession>A0A9D1NA42</accession>